<keyword evidence="2" id="KW-1185">Reference proteome</keyword>
<accession>A0ACB8D9Y2</accession>
<dbReference type="Proteomes" id="UP000821865">
    <property type="component" value="Chromosome 2"/>
</dbReference>
<evidence type="ECO:0000313" key="2">
    <source>
        <dbReference type="Proteomes" id="UP000821865"/>
    </source>
</evidence>
<dbReference type="EMBL" id="CM023471">
    <property type="protein sequence ID" value="KAH7965024.1"/>
    <property type="molecule type" value="Genomic_DNA"/>
</dbReference>
<name>A0ACB8D9Y2_DERSI</name>
<protein>
    <submittedName>
        <fullName evidence="1">Uncharacterized protein</fullName>
    </submittedName>
</protein>
<reference evidence="1" key="1">
    <citation type="submission" date="2020-05" db="EMBL/GenBank/DDBJ databases">
        <title>Large-scale comparative analyses of tick genomes elucidate their genetic diversity and vector capacities.</title>
        <authorList>
            <person name="Jia N."/>
            <person name="Wang J."/>
            <person name="Shi W."/>
            <person name="Du L."/>
            <person name="Sun Y."/>
            <person name="Zhan W."/>
            <person name="Jiang J."/>
            <person name="Wang Q."/>
            <person name="Zhang B."/>
            <person name="Ji P."/>
            <person name="Sakyi L.B."/>
            <person name="Cui X."/>
            <person name="Yuan T."/>
            <person name="Jiang B."/>
            <person name="Yang W."/>
            <person name="Lam T.T.-Y."/>
            <person name="Chang Q."/>
            <person name="Ding S."/>
            <person name="Wang X."/>
            <person name="Zhu J."/>
            <person name="Ruan X."/>
            <person name="Zhao L."/>
            <person name="Wei J."/>
            <person name="Que T."/>
            <person name="Du C."/>
            <person name="Cheng J."/>
            <person name="Dai P."/>
            <person name="Han X."/>
            <person name="Huang E."/>
            <person name="Gao Y."/>
            <person name="Liu J."/>
            <person name="Shao H."/>
            <person name="Ye R."/>
            <person name="Li L."/>
            <person name="Wei W."/>
            <person name="Wang X."/>
            <person name="Wang C."/>
            <person name="Yang T."/>
            <person name="Huo Q."/>
            <person name="Li W."/>
            <person name="Guo W."/>
            <person name="Chen H."/>
            <person name="Zhou L."/>
            <person name="Ni X."/>
            <person name="Tian J."/>
            <person name="Zhou Y."/>
            <person name="Sheng Y."/>
            <person name="Liu T."/>
            <person name="Pan Y."/>
            <person name="Xia L."/>
            <person name="Li J."/>
            <person name="Zhao F."/>
            <person name="Cao W."/>
        </authorList>
    </citation>
    <scope>NUCLEOTIDE SEQUENCE</scope>
    <source>
        <strain evidence="1">Dsil-2018</strain>
    </source>
</reference>
<organism evidence="1 2">
    <name type="scientific">Dermacentor silvarum</name>
    <name type="common">Tick</name>
    <dbReference type="NCBI Taxonomy" id="543639"/>
    <lineage>
        <taxon>Eukaryota</taxon>
        <taxon>Metazoa</taxon>
        <taxon>Ecdysozoa</taxon>
        <taxon>Arthropoda</taxon>
        <taxon>Chelicerata</taxon>
        <taxon>Arachnida</taxon>
        <taxon>Acari</taxon>
        <taxon>Parasitiformes</taxon>
        <taxon>Ixodida</taxon>
        <taxon>Ixodoidea</taxon>
        <taxon>Ixodidae</taxon>
        <taxon>Rhipicephalinae</taxon>
        <taxon>Dermacentor</taxon>
    </lineage>
</organism>
<gene>
    <name evidence="1" type="ORF">HPB49_002874</name>
</gene>
<comment type="caution">
    <text evidence="1">The sequence shown here is derived from an EMBL/GenBank/DDBJ whole genome shotgun (WGS) entry which is preliminary data.</text>
</comment>
<sequence>MMLASLQHITMDTTSMLQRTLIVEAAPAPPDGGWGWVVVLAGFVCHLVIDGIVYSSGIFFDEFLAYFGEGYAATSWISSITFGCYLISTVPLSVKRHSHELALLVTSMSGSIDLEDLPESASLLHLDGSYPAFPSSRSASLLNAH</sequence>
<evidence type="ECO:0000313" key="1">
    <source>
        <dbReference type="EMBL" id="KAH7965024.1"/>
    </source>
</evidence>
<proteinExistence type="predicted"/>